<dbReference type="RefSeq" id="WP_090294997.1">
    <property type="nucleotide sequence ID" value="NZ_CP098807.1"/>
</dbReference>
<evidence type="ECO:0000256" key="11">
    <source>
        <dbReference type="HAMAP-Rule" id="MF_01464"/>
    </source>
</evidence>
<dbReference type="Pfam" id="PF21760">
    <property type="entry name" value="SecD_1st"/>
    <property type="match status" value="1"/>
</dbReference>
<dbReference type="SUPFAM" id="SSF82866">
    <property type="entry name" value="Multidrug efflux transporter AcrB transmembrane domain"/>
    <property type="match status" value="2"/>
</dbReference>
<organism evidence="15 16">
    <name type="scientific">Ensifer adhaerens</name>
    <name type="common">Sinorhizobium morelense</name>
    <dbReference type="NCBI Taxonomy" id="106592"/>
    <lineage>
        <taxon>Bacteria</taxon>
        <taxon>Pseudomonadati</taxon>
        <taxon>Pseudomonadota</taxon>
        <taxon>Alphaproteobacteria</taxon>
        <taxon>Hyphomicrobiales</taxon>
        <taxon>Rhizobiaceae</taxon>
        <taxon>Sinorhizobium/Ensifer group</taxon>
        <taxon>Ensifer</taxon>
    </lineage>
</organism>
<evidence type="ECO:0000256" key="1">
    <source>
        <dbReference type="ARBA" id="ARBA00004651"/>
    </source>
</evidence>
<dbReference type="GO" id="GO:0043952">
    <property type="term" value="P:protein transport by the Sec complex"/>
    <property type="evidence" value="ECO:0007669"/>
    <property type="project" value="UniProtKB-UniRule"/>
</dbReference>
<keyword evidence="5 10" id="KW-0812">Transmembrane</keyword>
<feature type="domain" description="SecDF P1 head subdomain" evidence="14">
    <location>
        <begin position="235"/>
        <end position="344"/>
    </location>
</feature>
<proteinExistence type="inferred from homology"/>
<comment type="similarity">
    <text evidence="11">Belongs to the SecD/SecF family. SecF subfamily.</text>
</comment>
<dbReference type="AlphaFoldDB" id="A0A9Q9D9X0"/>
<dbReference type="InterPro" id="IPR048631">
    <property type="entry name" value="SecD_1st"/>
</dbReference>
<dbReference type="InterPro" id="IPR048634">
    <property type="entry name" value="SecD_SecF_C"/>
</dbReference>
<dbReference type="InterPro" id="IPR005791">
    <property type="entry name" value="SecD"/>
</dbReference>
<dbReference type="NCBIfam" id="TIGR00916">
    <property type="entry name" value="2A0604s01"/>
    <property type="match status" value="2"/>
</dbReference>
<dbReference type="HAMAP" id="MF_01463_B">
    <property type="entry name" value="SecD_B"/>
    <property type="match status" value="1"/>
</dbReference>
<dbReference type="InterPro" id="IPR054384">
    <property type="entry name" value="SecDF_P1_head"/>
</dbReference>
<keyword evidence="7 10" id="KW-1133">Transmembrane helix</keyword>
<accession>A0A9Q9D9X0</accession>
<dbReference type="OrthoDB" id="9805019at2"/>
<evidence type="ECO:0000256" key="5">
    <source>
        <dbReference type="ARBA" id="ARBA00022692"/>
    </source>
</evidence>
<keyword evidence="3 10" id="KW-1003">Cell membrane</keyword>
<dbReference type="PANTHER" id="PTHR30081:SF1">
    <property type="entry name" value="PROTEIN TRANSLOCASE SUBUNIT SECD"/>
    <property type="match status" value="1"/>
</dbReference>
<dbReference type="InterPro" id="IPR022813">
    <property type="entry name" value="SecD/SecF_arch_bac"/>
</dbReference>
<keyword evidence="9 10" id="KW-0472">Membrane</keyword>
<feature type="transmembrane region" description="Helical" evidence="10">
    <location>
        <begin position="547"/>
        <end position="566"/>
    </location>
</feature>
<evidence type="ECO:0000256" key="7">
    <source>
        <dbReference type="ARBA" id="ARBA00022989"/>
    </source>
</evidence>
<evidence type="ECO:0000256" key="6">
    <source>
        <dbReference type="ARBA" id="ARBA00022927"/>
    </source>
</evidence>
<keyword evidence="8 10" id="KW-0811">Translocation</keyword>
<dbReference type="FunFam" id="3.30.1360.200:FF:000002">
    <property type="entry name" value="Preprotein translocase subunit SecD"/>
    <property type="match status" value="1"/>
</dbReference>
<dbReference type="GO" id="GO:0005886">
    <property type="term" value="C:plasma membrane"/>
    <property type="evidence" value="ECO:0007669"/>
    <property type="project" value="UniProtKB-SubCell"/>
</dbReference>
<dbReference type="NCBIfam" id="TIGR00966">
    <property type="entry name" value="transloc_SecF"/>
    <property type="match status" value="1"/>
</dbReference>
<name>A0A9Q9D9X0_ENSAD</name>
<comment type="subcellular location">
    <subcellularLocation>
        <location evidence="1 10">Cell membrane</location>
        <topology evidence="1 10">Multi-pass membrane protein</topology>
    </subcellularLocation>
</comment>
<comment type="caution">
    <text evidence="10">Lacks conserved residue(s) required for the propagation of feature annotation.</text>
</comment>
<feature type="transmembrane region" description="Helical" evidence="10">
    <location>
        <begin position="692"/>
        <end position="712"/>
    </location>
</feature>
<dbReference type="HAMAP" id="MF_01464_B">
    <property type="entry name" value="SecF_B"/>
    <property type="match status" value="1"/>
</dbReference>
<dbReference type="Proteomes" id="UP001055460">
    <property type="component" value="Chromosome"/>
</dbReference>
<dbReference type="Gene3D" id="1.20.1640.10">
    <property type="entry name" value="Multidrug efflux transporter AcrB transmembrane domain"/>
    <property type="match status" value="2"/>
</dbReference>
<dbReference type="FunFam" id="1.20.1640.10:FF:000004">
    <property type="entry name" value="Protein translocase subunit SecD"/>
    <property type="match status" value="1"/>
</dbReference>
<sequence length="846" mass="90718">MRTSKWAILVYVVVIIFGCIAALPNVLTPAQREQFAGWLPVKPVTLGLDLKGGSHLVLEVDAAGLRKARLETLLDDTRRALRAERISASSARIAGDTVTVKIEDPADREKVLPKLKELAAPVGTLGFGGAASDIEVTENGDSINIAMTEAGLADRTTKAVEQSLEIIRQRVDTVGVAEPLIQRVGSDRILVQLPGLEDPTALRQLLGSTAQMSFHMVDQTVDPNQPAPRGVDILPGAHDNNKYAVESRVAISGERLADAKAGFDQRTNEPIVSFTFDTLGARQFAEITQAAVGRPFAIVLDGKVLTAPVIREPIIGGNGQISGNFTAQEATVLSALLRSGALPAPLTVIEERSVGPNLGSDSIRMGIYTGLAGFALVVTLMVVLYGAWGMIANVGLVLHTILTIALLAMLGSTLTLPGIAGIILGIGMAVDANILINARIREETEAGAGAMKALDIGFNKAYATIIDSNVTTLSGTVLLFAFGSGPVKGFAVTMMLGIIISMFTSITVVRLMMREVVVRRKMKKLEIPSLFGKVPKLPSFSFMKGRFVAIGMSAFLSVSSVVLFFTPGLNYGIDFVGGIQVETTSKNTLDLPTLRHNLEALNIGEVALQEFGQDKSVLIRVQRQPGGEQEQTVALNRIKDAVVQTIPDASFERTEVVGPTVSTELARSGFLAVGLAMVAILLYIWFRFEWHFAVGAIAVLLLDITKTIGFFALTGIDFNLTAIAALLTMIGYSVNDKVVVYDRMRENLRKYKSMPFSDLIDMSINQVIARCIFTSMATAFSLVPMAIWGGDAVKSFAWPMIFGVIVATTSSIYIGGPILLFLNRWWKDREASRGGTTTPQAGTPAA</sequence>
<feature type="domain" description="Protein export membrane protein SecD/SecF C-terminal" evidence="12">
    <location>
        <begin position="639"/>
        <end position="824"/>
    </location>
</feature>
<evidence type="ECO:0000259" key="14">
    <source>
        <dbReference type="Pfam" id="PF22599"/>
    </source>
</evidence>
<comment type="function">
    <text evidence="10">Part of the Sec protein translocase complex. Interacts with the SecYEG preprotein conducting channel. SecDF uses the proton motive force (PMF) to complete protein translocation after the ATP-dependent function of SecA.</text>
</comment>
<evidence type="ECO:0000259" key="13">
    <source>
        <dbReference type="Pfam" id="PF21760"/>
    </source>
</evidence>
<feature type="transmembrane region" description="Helical" evidence="10">
    <location>
        <begin position="718"/>
        <end position="735"/>
    </location>
</feature>
<feature type="domain" description="Protein translocase subunit SecDF P1" evidence="13">
    <location>
        <begin position="160"/>
        <end position="219"/>
    </location>
</feature>
<keyword evidence="6 10" id="KW-0653">Protein transport</keyword>
<reference evidence="15" key="1">
    <citation type="submission" date="2022-06" db="EMBL/GenBank/DDBJ databases">
        <title>Physiological and biochemical characterization and genomic elucidation of a strain of the genus Ensifer adhaerens M8 that combines arsenic oxidation and chromium reduction.</title>
        <authorList>
            <person name="Li X."/>
            <person name="Yu c."/>
        </authorList>
    </citation>
    <scope>NUCLEOTIDE SEQUENCE</scope>
    <source>
        <strain evidence="15">M8</strain>
    </source>
</reference>
<dbReference type="InterPro" id="IPR005665">
    <property type="entry name" value="SecF_bac"/>
</dbReference>
<feature type="transmembrane region" description="Helical" evidence="10">
    <location>
        <begin position="665"/>
        <end position="685"/>
    </location>
</feature>
<dbReference type="PRINTS" id="PR01755">
    <property type="entry name" value="SECFTRNLCASE"/>
</dbReference>
<dbReference type="Gene3D" id="3.30.70.3400">
    <property type="match status" value="2"/>
</dbReference>
<dbReference type="Pfam" id="PF02355">
    <property type="entry name" value="SecD_SecF_C"/>
    <property type="match status" value="2"/>
</dbReference>
<dbReference type="InterPro" id="IPR055344">
    <property type="entry name" value="SecD_SecF_C_bact"/>
</dbReference>
<feature type="transmembrane region" description="Helical" evidence="10">
    <location>
        <begin position="489"/>
        <end position="513"/>
    </location>
</feature>
<comment type="subunit">
    <text evidence="11">Forms a complex with SecD. Part of the essential Sec protein translocation apparatus which comprises SecA, SecYEG and auxiliary proteins SecDF-YajC and YidC.</text>
</comment>
<feature type="transmembrane region" description="Helical" evidence="10">
    <location>
        <begin position="461"/>
        <end position="483"/>
    </location>
</feature>
<keyword evidence="4" id="KW-0997">Cell inner membrane</keyword>
<dbReference type="NCBIfam" id="NF009583">
    <property type="entry name" value="PRK13024.1-3"/>
    <property type="match status" value="1"/>
</dbReference>
<comment type="subunit">
    <text evidence="10">Forms a complex with SecF. Part of the essential Sec protein translocation apparatus which comprises SecA, SecYEG and auxiliary proteins SecDF-YajC and YidC.</text>
</comment>
<evidence type="ECO:0000256" key="10">
    <source>
        <dbReference type="HAMAP-Rule" id="MF_01463"/>
    </source>
</evidence>
<feature type="transmembrane region" description="Helical" evidence="10">
    <location>
        <begin position="367"/>
        <end position="391"/>
    </location>
</feature>
<evidence type="ECO:0000259" key="12">
    <source>
        <dbReference type="Pfam" id="PF02355"/>
    </source>
</evidence>
<protein>
    <recommendedName>
        <fullName evidence="10 11">Multifunctional fusion protein</fullName>
    </recommendedName>
    <domain>
        <recommendedName>
            <fullName evidence="10">Protein translocase subunit SecD</fullName>
        </recommendedName>
    </domain>
    <domain>
        <recommendedName>
            <fullName evidence="11">Protein-export membrane protein SecF</fullName>
        </recommendedName>
    </domain>
</protein>
<dbReference type="Pfam" id="PF07549">
    <property type="entry name" value="Sec_GG"/>
    <property type="match status" value="2"/>
</dbReference>
<dbReference type="InterPro" id="IPR022645">
    <property type="entry name" value="SecD/SecF_bac"/>
</dbReference>
<feature type="transmembrane region" description="Helical" evidence="10">
    <location>
        <begin position="6"/>
        <end position="27"/>
    </location>
</feature>
<feature type="domain" description="Protein export membrane protein SecD/SecF C-terminal" evidence="12">
    <location>
        <begin position="348"/>
        <end position="509"/>
    </location>
</feature>
<evidence type="ECO:0000256" key="4">
    <source>
        <dbReference type="ARBA" id="ARBA00022519"/>
    </source>
</evidence>
<keyword evidence="2 10" id="KW-0813">Transport</keyword>
<dbReference type="NCBIfam" id="TIGR01129">
    <property type="entry name" value="secD"/>
    <property type="match status" value="1"/>
</dbReference>
<gene>
    <name evidence="10 15" type="primary">secD</name>
    <name evidence="11" type="synonym">secF</name>
    <name evidence="15" type="ORF">NE863_01010</name>
</gene>
<dbReference type="GO" id="GO:0006605">
    <property type="term" value="P:protein targeting"/>
    <property type="evidence" value="ECO:0007669"/>
    <property type="project" value="UniProtKB-UniRule"/>
</dbReference>
<evidence type="ECO:0000256" key="3">
    <source>
        <dbReference type="ARBA" id="ARBA00022475"/>
    </source>
</evidence>
<feature type="transmembrane region" description="Helical" evidence="10">
    <location>
        <begin position="397"/>
        <end position="430"/>
    </location>
</feature>
<evidence type="ECO:0000256" key="8">
    <source>
        <dbReference type="ARBA" id="ARBA00023010"/>
    </source>
</evidence>
<dbReference type="InterPro" id="IPR022646">
    <property type="entry name" value="SecD/SecF_CS"/>
</dbReference>
<dbReference type="Pfam" id="PF22599">
    <property type="entry name" value="SecDF_P1_head"/>
    <property type="match status" value="1"/>
</dbReference>
<dbReference type="Gene3D" id="3.30.1360.200">
    <property type="match status" value="1"/>
</dbReference>
<dbReference type="PROSITE" id="PS51257">
    <property type="entry name" value="PROKAR_LIPOPROTEIN"/>
    <property type="match status" value="1"/>
</dbReference>
<dbReference type="EMBL" id="CP098807">
    <property type="protein sequence ID" value="USJ23604.1"/>
    <property type="molecule type" value="Genomic_DNA"/>
</dbReference>
<feature type="transmembrane region" description="Helical" evidence="10">
    <location>
        <begin position="796"/>
        <end position="822"/>
    </location>
</feature>
<evidence type="ECO:0000313" key="15">
    <source>
        <dbReference type="EMBL" id="USJ23604.1"/>
    </source>
</evidence>
<evidence type="ECO:0000313" key="16">
    <source>
        <dbReference type="Proteomes" id="UP001055460"/>
    </source>
</evidence>
<evidence type="ECO:0000256" key="9">
    <source>
        <dbReference type="ARBA" id="ARBA00023136"/>
    </source>
</evidence>
<comment type="similarity">
    <text evidence="10">Belongs to the SecD/SecF family. SecD subfamily.</text>
</comment>
<dbReference type="PANTHER" id="PTHR30081">
    <property type="entry name" value="PROTEIN-EXPORT MEMBRANE PROTEIN SEC"/>
    <property type="match status" value="1"/>
</dbReference>
<dbReference type="GO" id="GO:0065002">
    <property type="term" value="P:intracellular protein transmembrane transport"/>
    <property type="evidence" value="ECO:0007669"/>
    <property type="project" value="UniProtKB-UniRule"/>
</dbReference>
<evidence type="ECO:0000256" key="2">
    <source>
        <dbReference type="ARBA" id="ARBA00022448"/>
    </source>
</evidence>
<dbReference type="GO" id="GO:0015450">
    <property type="term" value="F:protein-transporting ATPase activity"/>
    <property type="evidence" value="ECO:0007669"/>
    <property type="project" value="InterPro"/>
</dbReference>
<feature type="transmembrane region" description="Helical" evidence="10">
    <location>
        <begin position="767"/>
        <end position="790"/>
    </location>
</feature>